<name>A0A6H5HTZ5_9HEMI</name>
<proteinExistence type="predicted"/>
<feature type="non-terminal residue" evidence="2">
    <location>
        <position position="1"/>
    </location>
</feature>
<dbReference type="PANTHER" id="PTHR46345">
    <property type="entry name" value="INVERTED FORMIN-2"/>
    <property type="match status" value="1"/>
</dbReference>
<sequence>SQLQQLEKIQKASAIESIVGIPYKRSVSMHNFHKCVDEFHDSNHSDYSSDGEYDDFKCRTDLKVSFCCCRRAGKSVHDLRVQLDVFDEQKESDEAQSGHAPAGVDLNSHLDVFNAILLRAYCHHLQQRPRPHRYLRLHRPHRHRLRYFWPELLHHRRPLQPQWWDRRRRHCGPRRRQPSPHRAPSRRSRPIPNCCPSKKRQRRGPK</sequence>
<dbReference type="AlphaFoldDB" id="A0A6H5HTZ5"/>
<evidence type="ECO:0000256" key="1">
    <source>
        <dbReference type="SAM" id="MobiDB-lite"/>
    </source>
</evidence>
<organism evidence="2 3">
    <name type="scientific">Nesidiocoris tenuis</name>
    <dbReference type="NCBI Taxonomy" id="355587"/>
    <lineage>
        <taxon>Eukaryota</taxon>
        <taxon>Metazoa</taxon>
        <taxon>Ecdysozoa</taxon>
        <taxon>Arthropoda</taxon>
        <taxon>Hexapoda</taxon>
        <taxon>Insecta</taxon>
        <taxon>Pterygota</taxon>
        <taxon>Neoptera</taxon>
        <taxon>Paraneoptera</taxon>
        <taxon>Hemiptera</taxon>
        <taxon>Heteroptera</taxon>
        <taxon>Panheteroptera</taxon>
        <taxon>Cimicomorpha</taxon>
        <taxon>Miridae</taxon>
        <taxon>Dicyphina</taxon>
        <taxon>Nesidiocoris</taxon>
    </lineage>
</organism>
<dbReference type="OrthoDB" id="26518at2759"/>
<dbReference type="PANTHER" id="PTHR46345:SF8">
    <property type="entry name" value="FORMIN 3, ISOFORM B"/>
    <property type="match status" value="1"/>
</dbReference>
<dbReference type="Proteomes" id="UP000479000">
    <property type="component" value="Unassembled WGS sequence"/>
</dbReference>
<feature type="region of interest" description="Disordered" evidence="1">
    <location>
        <begin position="170"/>
        <end position="206"/>
    </location>
</feature>
<evidence type="ECO:0000313" key="2">
    <source>
        <dbReference type="EMBL" id="CAB0020216.1"/>
    </source>
</evidence>
<keyword evidence="3" id="KW-1185">Reference proteome</keyword>
<protein>
    <submittedName>
        <fullName evidence="2">Uncharacterized protein</fullName>
    </submittedName>
</protein>
<accession>A0A6H5HTZ5</accession>
<feature type="compositionally biased region" description="Basic residues" evidence="1">
    <location>
        <begin position="170"/>
        <end position="189"/>
    </location>
</feature>
<dbReference type="EMBL" id="CADCXU010035124">
    <property type="protein sequence ID" value="CAB0020216.1"/>
    <property type="molecule type" value="Genomic_DNA"/>
</dbReference>
<evidence type="ECO:0000313" key="3">
    <source>
        <dbReference type="Proteomes" id="UP000479000"/>
    </source>
</evidence>
<reference evidence="2 3" key="1">
    <citation type="submission" date="2020-02" db="EMBL/GenBank/DDBJ databases">
        <authorList>
            <person name="Ferguson B K."/>
        </authorList>
    </citation>
    <scope>NUCLEOTIDE SEQUENCE [LARGE SCALE GENOMIC DNA]</scope>
</reference>
<feature type="compositionally biased region" description="Basic residues" evidence="1">
    <location>
        <begin position="197"/>
        <end position="206"/>
    </location>
</feature>
<gene>
    <name evidence="2" type="ORF">NTEN_LOCUS23812</name>
</gene>